<reference evidence="1" key="1">
    <citation type="submission" date="2014-11" db="EMBL/GenBank/DDBJ databases">
        <authorList>
            <person name="Amaro Gonzalez C."/>
        </authorList>
    </citation>
    <scope>NUCLEOTIDE SEQUENCE</scope>
</reference>
<dbReference type="EMBL" id="GBXM01027685">
    <property type="protein sequence ID" value="JAH80892.1"/>
    <property type="molecule type" value="Transcribed_RNA"/>
</dbReference>
<dbReference type="AlphaFoldDB" id="A0A0E9VS95"/>
<reference evidence="1" key="2">
    <citation type="journal article" date="2015" name="Fish Shellfish Immunol.">
        <title>Early steps in the European eel (Anguilla anguilla)-Vibrio vulnificus interaction in the gills: Role of the RtxA13 toxin.</title>
        <authorList>
            <person name="Callol A."/>
            <person name="Pajuelo D."/>
            <person name="Ebbesson L."/>
            <person name="Teles M."/>
            <person name="MacKenzie S."/>
            <person name="Amaro C."/>
        </authorList>
    </citation>
    <scope>NUCLEOTIDE SEQUENCE</scope>
</reference>
<organism evidence="1">
    <name type="scientific">Anguilla anguilla</name>
    <name type="common">European freshwater eel</name>
    <name type="synonym">Muraena anguilla</name>
    <dbReference type="NCBI Taxonomy" id="7936"/>
    <lineage>
        <taxon>Eukaryota</taxon>
        <taxon>Metazoa</taxon>
        <taxon>Chordata</taxon>
        <taxon>Craniata</taxon>
        <taxon>Vertebrata</taxon>
        <taxon>Euteleostomi</taxon>
        <taxon>Actinopterygii</taxon>
        <taxon>Neopterygii</taxon>
        <taxon>Teleostei</taxon>
        <taxon>Anguilliformes</taxon>
        <taxon>Anguillidae</taxon>
        <taxon>Anguilla</taxon>
    </lineage>
</organism>
<proteinExistence type="predicted"/>
<sequence length="37" mass="4184">MTADICVCVRVYRSEVNSGIHSLLTLEGRDRRVSSLF</sequence>
<accession>A0A0E9VS95</accession>
<protein>
    <submittedName>
        <fullName evidence="1">Uncharacterized protein</fullName>
    </submittedName>
</protein>
<name>A0A0E9VS95_ANGAN</name>
<evidence type="ECO:0000313" key="1">
    <source>
        <dbReference type="EMBL" id="JAH80892.1"/>
    </source>
</evidence>